<comment type="caution">
    <text evidence="1">The sequence shown here is derived from an EMBL/GenBank/DDBJ whole genome shotgun (WGS) entry which is preliminary data.</text>
</comment>
<accession>A0ABW6IIW6</accession>
<sequence length="67" mass="7108">MNARCIVFCSVMTCLVGAMLGLGLAEINRGSHETERHIQYAIVGAAGGLLVGAAQEALRQKAHQELE</sequence>
<dbReference type="Proteomes" id="UP001600165">
    <property type="component" value="Unassembled WGS sequence"/>
</dbReference>
<name>A0ABW6IIW6_9CYAN</name>
<evidence type="ECO:0000313" key="1">
    <source>
        <dbReference type="EMBL" id="MFE4107954.1"/>
    </source>
</evidence>
<evidence type="ECO:0008006" key="3">
    <source>
        <dbReference type="Google" id="ProtNLM"/>
    </source>
</evidence>
<evidence type="ECO:0000313" key="2">
    <source>
        <dbReference type="Proteomes" id="UP001600165"/>
    </source>
</evidence>
<keyword evidence="2" id="KW-1185">Reference proteome</keyword>
<protein>
    <recommendedName>
        <fullName evidence="3">Glycine zipper 2TM domain-containing protein</fullName>
    </recommendedName>
</protein>
<gene>
    <name evidence="1" type="ORF">ACFVKH_16845</name>
</gene>
<proteinExistence type="predicted"/>
<organism evidence="1 2">
    <name type="scientific">Almyronema epifaneia S1</name>
    <dbReference type="NCBI Taxonomy" id="2991925"/>
    <lineage>
        <taxon>Bacteria</taxon>
        <taxon>Bacillati</taxon>
        <taxon>Cyanobacteriota</taxon>
        <taxon>Cyanophyceae</taxon>
        <taxon>Nodosilineales</taxon>
        <taxon>Nodosilineaceae</taxon>
        <taxon>Almyronema</taxon>
        <taxon>Almyronema epifaneia</taxon>
    </lineage>
</organism>
<reference evidence="1 2" key="1">
    <citation type="submission" date="2024-10" db="EMBL/GenBank/DDBJ databases">
        <authorList>
            <person name="Ratan Roy A."/>
            <person name="Morales Sandoval P.H."/>
            <person name="De Los Santos Villalobos S."/>
            <person name="Chakraborty S."/>
            <person name="Mukherjee J."/>
        </authorList>
    </citation>
    <scope>NUCLEOTIDE SEQUENCE [LARGE SCALE GENOMIC DNA]</scope>
    <source>
        <strain evidence="1 2">S1</strain>
    </source>
</reference>
<dbReference type="RefSeq" id="WP_377967178.1">
    <property type="nucleotide sequence ID" value="NZ_JBHZOL010000095.1"/>
</dbReference>
<dbReference type="EMBL" id="JBHZOL010000095">
    <property type="protein sequence ID" value="MFE4107954.1"/>
    <property type="molecule type" value="Genomic_DNA"/>
</dbReference>